<dbReference type="RefSeq" id="XP_030385909.1">
    <property type="nucleotide sequence ID" value="XM_030530049.1"/>
</dbReference>
<proteinExistence type="predicted"/>
<keyword evidence="1" id="KW-1185">Reference proteome</keyword>
<name>A0A6J2UBZ7_DROLE</name>
<organism evidence="1 2">
    <name type="scientific">Drosophila lebanonensis</name>
    <name type="common">Fruit fly</name>
    <name type="synonym">Scaptodrosophila lebanonensis</name>
    <dbReference type="NCBI Taxonomy" id="7225"/>
    <lineage>
        <taxon>Eukaryota</taxon>
        <taxon>Metazoa</taxon>
        <taxon>Ecdysozoa</taxon>
        <taxon>Arthropoda</taxon>
        <taxon>Hexapoda</taxon>
        <taxon>Insecta</taxon>
        <taxon>Pterygota</taxon>
        <taxon>Neoptera</taxon>
        <taxon>Endopterygota</taxon>
        <taxon>Diptera</taxon>
        <taxon>Brachycera</taxon>
        <taxon>Muscomorpha</taxon>
        <taxon>Ephydroidea</taxon>
        <taxon>Drosophilidae</taxon>
        <taxon>Scaptodrosophila</taxon>
    </lineage>
</organism>
<protein>
    <submittedName>
        <fullName evidence="2">Uncharacterized protein LOC115632797</fullName>
    </submittedName>
</protein>
<dbReference type="AlphaFoldDB" id="A0A6J2UBZ7"/>
<dbReference type="OrthoDB" id="8003490at2759"/>
<sequence>MDSSTNITTFVANIAEPNASTPVRVESLPHFYKALIEYATTSCRLFNIQEINEWQEFSADHLDECRNATALELCTIFVRDVLPNIKSYKLEESTKNQLKLLDLHPGFRSVPQGYELVPAKEHQLSEQILLVPQKDFSVTSHVTNTIVMEDSFSLHTPRGLSHTILVESNKPIDQKFGFSKEIAALLSAIVSTDAELSAAQLLEPDIIKARLQSAKQAFAATGNLAPYRPDLIALKTYLQKFVQLRKAIAKVLAKRDF</sequence>
<evidence type="ECO:0000313" key="2">
    <source>
        <dbReference type="RefSeq" id="XP_030385909.1"/>
    </source>
</evidence>
<evidence type="ECO:0000313" key="1">
    <source>
        <dbReference type="Proteomes" id="UP000504634"/>
    </source>
</evidence>
<gene>
    <name evidence="2" type="primary">LOC115632797</name>
</gene>
<reference evidence="2" key="1">
    <citation type="submission" date="2025-08" db="UniProtKB">
        <authorList>
            <consortium name="RefSeq"/>
        </authorList>
    </citation>
    <scope>IDENTIFICATION</scope>
    <source>
        <strain evidence="2">11010-0011.00</strain>
        <tissue evidence="2">Whole body</tissue>
    </source>
</reference>
<dbReference type="Proteomes" id="UP000504634">
    <property type="component" value="Unplaced"/>
</dbReference>
<accession>A0A6J2UBZ7</accession>
<dbReference type="GeneID" id="115632797"/>